<keyword evidence="2" id="KW-1185">Reference proteome</keyword>
<reference evidence="1 2" key="1">
    <citation type="submission" date="2014-09" db="EMBL/GenBank/DDBJ databases">
        <title>Genome sequences of Lysobacter dokdonensis DS-58.</title>
        <authorList>
            <person name="Kim J.F."/>
            <person name="Kwak M.-J."/>
        </authorList>
    </citation>
    <scope>NUCLEOTIDE SEQUENCE [LARGE SCALE GENOMIC DNA]</scope>
    <source>
        <strain evidence="1 2">DS-58</strain>
    </source>
</reference>
<dbReference type="Proteomes" id="UP000030518">
    <property type="component" value="Unassembled WGS sequence"/>
</dbReference>
<dbReference type="EMBL" id="JRKJ01000021">
    <property type="protein sequence ID" value="KGQ18225.1"/>
    <property type="molecule type" value="Genomic_DNA"/>
</dbReference>
<gene>
    <name evidence="1" type="ORF">LF41_1580</name>
</gene>
<name>A0A0A2WIZ8_9GAMM</name>
<sequence length="78" mass="9172">MPRQRNLIALAQLVRITPTELQYGVQASSRVRETRVEFRIPAMDQHAIDAFIALPPKARKLVRELIEHLRESEQKRKR</sequence>
<comment type="caution">
    <text evidence="1">The sequence shown here is derived from an EMBL/GenBank/DDBJ whole genome shotgun (WGS) entry which is preliminary data.</text>
</comment>
<evidence type="ECO:0000313" key="1">
    <source>
        <dbReference type="EMBL" id="KGQ18225.1"/>
    </source>
</evidence>
<dbReference type="PATRIC" id="fig|1300345.3.peg.2649"/>
<protein>
    <submittedName>
        <fullName evidence="1">Uncharacterized protein</fullName>
    </submittedName>
</protein>
<accession>A0A0A2WIZ8</accession>
<proteinExistence type="predicted"/>
<dbReference type="AlphaFoldDB" id="A0A0A2WIZ8"/>
<organism evidence="1 2">
    <name type="scientific">Lysobacter dokdonensis DS-58</name>
    <dbReference type="NCBI Taxonomy" id="1300345"/>
    <lineage>
        <taxon>Bacteria</taxon>
        <taxon>Pseudomonadati</taxon>
        <taxon>Pseudomonadota</taxon>
        <taxon>Gammaproteobacteria</taxon>
        <taxon>Lysobacterales</taxon>
        <taxon>Lysobacteraceae</taxon>
        <taxon>Noviluteimonas</taxon>
    </lineage>
</organism>
<evidence type="ECO:0000313" key="2">
    <source>
        <dbReference type="Proteomes" id="UP000030518"/>
    </source>
</evidence>